<dbReference type="InterPro" id="IPR003593">
    <property type="entry name" value="AAA+_ATPase"/>
</dbReference>
<dbReference type="SUPFAM" id="SSF52540">
    <property type="entry name" value="P-loop containing nucleoside triphosphate hydrolases"/>
    <property type="match status" value="1"/>
</dbReference>
<gene>
    <name evidence="6" type="ORF">EDM56_18500</name>
</gene>
<dbReference type="InterPro" id="IPR003439">
    <property type="entry name" value="ABC_transporter-like_ATP-bd"/>
</dbReference>
<dbReference type="PROSITE" id="PS50893">
    <property type="entry name" value="ABC_TRANSPORTER_2"/>
    <property type="match status" value="1"/>
</dbReference>
<dbReference type="InterPro" id="IPR027417">
    <property type="entry name" value="P-loop_NTPase"/>
</dbReference>
<keyword evidence="4 6" id="KW-0067">ATP-binding</keyword>
<dbReference type="GO" id="GO:0016887">
    <property type="term" value="F:ATP hydrolysis activity"/>
    <property type="evidence" value="ECO:0007669"/>
    <property type="project" value="InterPro"/>
</dbReference>
<sequence>MTISMKNVTWVREGGTVILNDVNWEVKPGEHWALVGLNGSGKTTLLNMINGYLWPTRGEISVLGQRFGTVDLRELRKSIGWVSSSLQQKLYGSDTGLEIVVSGRLGTIGVHNKPTEDDLDEARKLLESLKCTYLANRPYQHCSEGERQRLLIARALISKPKLLILDEPCNGLDIFAREQLLATVEEITKQPDAPTLLFVTHHIEEILPTIKHALLLRNGEVFGAGRTTELLTSEQLSQFFGTSVTVEWRNNRPWLQLEFDQITIH</sequence>
<dbReference type="AlphaFoldDB" id="A0A3M8DCS8"/>
<dbReference type="RefSeq" id="WP_122919404.1">
    <property type="nucleotide sequence ID" value="NZ_RHHQ01000014.1"/>
</dbReference>
<evidence type="ECO:0000256" key="2">
    <source>
        <dbReference type="ARBA" id="ARBA00022448"/>
    </source>
</evidence>
<evidence type="ECO:0000256" key="4">
    <source>
        <dbReference type="ARBA" id="ARBA00022840"/>
    </source>
</evidence>
<dbReference type="Gene3D" id="3.40.50.300">
    <property type="entry name" value="P-loop containing nucleotide triphosphate hydrolases"/>
    <property type="match status" value="1"/>
</dbReference>
<evidence type="ECO:0000256" key="1">
    <source>
        <dbReference type="ARBA" id="ARBA00005417"/>
    </source>
</evidence>
<comment type="caution">
    <text evidence="6">The sequence shown here is derived from an EMBL/GenBank/DDBJ whole genome shotgun (WGS) entry which is preliminary data.</text>
</comment>
<dbReference type="GO" id="GO:0042626">
    <property type="term" value="F:ATPase-coupled transmembrane transporter activity"/>
    <property type="evidence" value="ECO:0007669"/>
    <property type="project" value="TreeGrafter"/>
</dbReference>
<dbReference type="PANTHER" id="PTHR43553:SF3">
    <property type="entry name" value="ABC TRANSPORTER ATP-BINDING PROTEIN MODF"/>
    <property type="match status" value="1"/>
</dbReference>
<evidence type="ECO:0000256" key="3">
    <source>
        <dbReference type="ARBA" id="ARBA00022741"/>
    </source>
</evidence>
<dbReference type="OrthoDB" id="9789994at2"/>
<feature type="domain" description="ABC transporter" evidence="5">
    <location>
        <begin position="3"/>
        <end position="243"/>
    </location>
</feature>
<organism evidence="6 7">
    <name type="scientific">Brevibacillus fluminis</name>
    <dbReference type="NCBI Taxonomy" id="511487"/>
    <lineage>
        <taxon>Bacteria</taxon>
        <taxon>Bacillati</taxon>
        <taxon>Bacillota</taxon>
        <taxon>Bacilli</taxon>
        <taxon>Bacillales</taxon>
        <taxon>Paenibacillaceae</taxon>
        <taxon>Brevibacillus</taxon>
    </lineage>
</organism>
<comment type="similarity">
    <text evidence="1">Belongs to the ABC transporter superfamily.</text>
</comment>
<keyword evidence="7" id="KW-1185">Reference proteome</keyword>
<dbReference type="Pfam" id="PF00005">
    <property type="entry name" value="ABC_tran"/>
    <property type="match status" value="1"/>
</dbReference>
<protein>
    <submittedName>
        <fullName evidence="6">ABC transporter ATP-binding protein</fullName>
    </submittedName>
</protein>
<dbReference type="PANTHER" id="PTHR43553">
    <property type="entry name" value="HEAVY METAL TRANSPORTER"/>
    <property type="match status" value="1"/>
</dbReference>
<accession>A0A3M8DCS8</accession>
<keyword evidence="3" id="KW-0547">Nucleotide-binding</keyword>
<dbReference type="InterPro" id="IPR050095">
    <property type="entry name" value="ECF_ABC_transporter_ATP-bd"/>
</dbReference>
<evidence type="ECO:0000313" key="6">
    <source>
        <dbReference type="EMBL" id="RNB85399.1"/>
    </source>
</evidence>
<keyword evidence="2" id="KW-0813">Transport</keyword>
<dbReference type="EMBL" id="RHHQ01000014">
    <property type="protein sequence ID" value="RNB85399.1"/>
    <property type="molecule type" value="Genomic_DNA"/>
</dbReference>
<dbReference type="GO" id="GO:0005524">
    <property type="term" value="F:ATP binding"/>
    <property type="evidence" value="ECO:0007669"/>
    <property type="project" value="UniProtKB-KW"/>
</dbReference>
<dbReference type="SMART" id="SM00382">
    <property type="entry name" value="AAA"/>
    <property type="match status" value="1"/>
</dbReference>
<dbReference type="GO" id="GO:0043190">
    <property type="term" value="C:ATP-binding cassette (ABC) transporter complex"/>
    <property type="evidence" value="ECO:0007669"/>
    <property type="project" value="TreeGrafter"/>
</dbReference>
<name>A0A3M8DCS8_9BACL</name>
<dbReference type="Proteomes" id="UP000271031">
    <property type="component" value="Unassembled WGS sequence"/>
</dbReference>
<reference evidence="6 7" key="1">
    <citation type="submission" date="2018-10" db="EMBL/GenBank/DDBJ databases">
        <title>Phylogenomics of Brevibacillus.</title>
        <authorList>
            <person name="Dunlap C."/>
        </authorList>
    </citation>
    <scope>NUCLEOTIDE SEQUENCE [LARGE SCALE GENOMIC DNA]</scope>
    <source>
        <strain evidence="6 7">JCM 15716</strain>
    </source>
</reference>
<evidence type="ECO:0000259" key="5">
    <source>
        <dbReference type="PROSITE" id="PS50893"/>
    </source>
</evidence>
<proteinExistence type="inferred from homology"/>
<evidence type="ECO:0000313" key="7">
    <source>
        <dbReference type="Proteomes" id="UP000271031"/>
    </source>
</evidence>